<evidence type="ECO:0000256" key="3">
    <source>
        <dbReference type="ARBA" id="ARBA00022679"/>
    </source>
</evidence>
<name>A0A8S5R1V8_9CAUD</name>
<dbReference type="Gene3D" id="1.10.443.10">
    <property type="entry name" value="Intergrase catalytic core"/>
    <property type="match status" value="1"/>
</dbReference>
<dbReference type="InterPro" id="IPR011010">
    <property type="entry name" value="DNA_brk_join_enz"/>
</dbReference>
<reference evidence="11" key="1">
    <citation type="journal article" date="2021" name="Proc. Natl. Acad. Sci. U.S.A.">
        <title>A Catalog of Tens of Thousands of Viruses from Human Metagenomes Reveals Hidden Associations with Chronic Diseases.</title>
        <authorList>
            <person name="Tisza M.J."/>
            <person name="Buck C.B."/>
        </authorList>
    </citation>
    <scope>NUCLEOTIDE SEQUENCE</scope>
    <source>
        <strain evidence="11">Ctxi06</strain>
    </source>
</reference>
<dbReference type="GO" id="GO:0003677">
    <property type="term" value="F:DNA binding"/>
    <property type="evidence" value="ECO:0007669"/>
    <property type="project" value="UniProtKB-KW"/>
</dbReference>
<keyword evidence="8" id="KW-1160">Virus entry into host cell</keyword>
<comment type="similarity">
    <text evidence="1">Belongs to the 'phage' integrase family.</text>
</comment>
<evidence type="ECO:0000256" key="7">
    <source>
        <dbReference type="ARBA" id="ARBA00023195"/>
    </source>
</evidence>
<evidence type="ECO:0000259" key="10">
    <source>
        <dbReference type="PROSITE" id="PS51898"/>
    </source>
</evidence>
<evidence type="ECO:0000256" key="9">
    <source>
        <dbReference type="ARBA" id="ARBA00049605"/>
    </source>
</evidence>
<keyword evidence="3" id="KW-0808">Transferase</keyword>
<dbReference type="InterPro" id="IPR013762">
    <property type="entry name" value="Integrase-like_cat_sf"/>
</dbReference>
<sequence>MLCPKCRREIPDDSNICCYCGRVIHRLEPRPRKRPNGSGSVYKLTDKRRTRPWVMAKGGKILGRYATKTAAQEALEKLAGKPIGDAIDLTLQEIFTLWKAQHYPRLKEDACLAYDLAWSKLEPLAPRKMRTLRTEDVQKIVDADVAKGRSRSTVKKIQTLYSQLCQYAMRKDILDRNYADFLVLPRQEPVQRDTFTEDEILRLRADADAGDETSMIILILIYTGYRINELLQKRRDQVDLDLDVMYGGKKTAAGRGRVVVIHPTIRPYVEYFAARATGPLLLSGYTGNLVRNNFARRDWKNTLQRLGITREGRQLHPHCTRYTFATRAKTAGVDNDAIKRTLGHTDFAVTSDVYIQDDIQRLKSEIQKLK</sequence>
<evidence type="ECO:0000313" key="11">
    <source>
        <dbReference type="EMBL" id="DAE25487.1"/>
    </source>
</evidence>
<feature type="domain" description="Tyr recombinase" evidence="10">
    <location>
        <begin position="190"/>
        <end position="367"/>
    </location>
</feature>
<dbReference type="Gene3D" id="1.10.150.130">
    <property type="match status" value="1"/>
</dbReference>
<dbReference type="GO" id="GO:0016740">
    <property type="term" value="F:transferase activity"/>
    <property type="evidence" value="ECO:0007669"/>
    <property type="project" value="UniProtKB-KW"/>
</dbReference>
<evidence type="ECO:0000256" key="2">
    <source>
        <dbReference type="ARBA" id="ARBA00016082"/>
    </source>
</evidence>
<dbReference type="GO" id="GO:0044826">
    <property type="term" value="P:viral genome integration into host DNA"/>
    <property type="evidence" value="ECO:0007669"/>
    <property type="project" value="UniProtKB-KW"/>
</dbReference>
<keyword evidence="5" id="KW-0238">DNA-binding</keyword>
<keyword evidence="7" id="KW-1179">Viral genome integration</keyword>
<dbReference type="GO" id="GO:0015074">
    <property type="term" value="P:DNA integration"/>
    <property type="evidence" value="ECO:0007669"/>
    <property type="project" value="UniProtKB-KW"/>
</dbReference>
<keyword evidence="4" id="KW-0229">DNA integration</keyword>
<dbReference type="InterPro" id="IPR050808">
    <property type="entry name" value="Phage_Integrase"/>
</dbReference>
<dbReference type="GO" id="GO:0006310">
    <property type="term" value="P:DNA recombination"/>
    <property type="evidence" value="ECO:0007669"/>
    <property type="project" value="UniProtKB-KW"/>
</dbReference>
<dbReference type="GO" id="GO:0046718">
    <property type="term" value="P:symbiont entry into host cell"/>
    <property type="evidence" value="ECO:0007669"/>
    <property type="project" value="UniProtKB-KW"/>
</dbReference>
<evidence type="ECO:0000256" key="8">
    <source>
        <dbReference type="ARBA" id="ARBA00023296"/>
    </source>
</evidence>
<dbReference type="PANTHER" id="PTHR30629">
    <property type="entry name" value="PROPHAGE INTEGRASE"/>
    <property type="match status" value="1"/>
</dbReference>
<organism evidence="11">
    <name type="scientific">Myoviridae sp. ctxi06</name>
    <dbReference type="NCBI Taxonomy" id="2826713"/>
    <lineage>
        <taxon>Viruses</taxon>
        <taxon>Duplodnaviria</taxon>
        <taxon>Heunggongvirae</taxon>
        <taxon>Uroviricota</taxon>
        <taxon>Caudoviricetes</taxon>
    </lineage>
</organism>
<evidence type="ECO:0000256" key="1">
    <source>
        <dbReference type="ARBA" id="ARBA00008857"/>
    </source>
</evidence>
<dbReference type="GO" id="GO:0075713">
    <property type="term" value="P:establishment of integrated proviral latency"/>
    <property type="evidence" value="ECO:0007669"/>
    <property type="project" value="UniProtKB-KW"/>
</dbReference>
<evidence type="ECO:0000256" key="5">
    <source>
        <dbReference type="ARBA" id="ARBA00023125"/>
    </source>
</evidence>
<dbReference type="SUPFAM" id="SSF56349">
    <property type="entry name" value="DNA breaking-rejoining enzymes"/>
    <property type="match status" value="1"/>
</dbReference>
<proteinExistence type="inferred from homology"/>
<dbReference type="Pfam" id="PF00589">
    <property type="entry name" value="Phage_integrase"/>
    <property type="match status" value="1"/>
</dbReference>
<accession>A0A8S5R1V8</accession>
<dbReference type="InterPro" id="IPR010998">
    <property type="entry name" value="Integrase_recombinase_N"/>
</dbReference>
<dbReference type="EMBL" id="BK015798">
    <property type="protein sequence ID" value="DAE25487.1"/>
    <property type="molecule type" value="Genomic_DNA"/>
</dbReference>
<evidence type="ECO:0000256" key="6">
    <source>
        <dbReference type="ARBA" id="ARBA00023172"/>
    </source>
</evidence>
<evidence type="ECO:0000256" key="4">
    <source>
        <dbReference type="ARBA" id="ARBA00022908"/>
    </source>
</evidence>
<comment type="function">
    <text evidence="9">Integrase is necessary for integration of the phage into the host genome by site-specific recombination. In conjunction with excisionase, integrase is also necessary for excision of the prophage from the host genome.</text>
</comment>
<dbReference type="InterPro" id="IPR002104">
    <property type="entry name" value="Integrase_catalytic"/>
</dbReference>
<dbReference type="PROSITE" id="PS51898">
    <property type="entry name" value="TYR_RECOMBINASE"/>
    <property type="match status" value="1"/>
</dbReference>
<protein>
    <recommendedName>
        <fullName evidence="2">Integrase</fullName>
    </recommendedName>
</protein>
<dbReference type="PANTHER" id="PTHR30629:SF2">
    <property type="entry name" value="PROPHAGE INTEGRASE INTS-RELATED"/>
    <property type="match status" value="1"/>
</dbReference>
<keyword evidence="6" id="KW-0233">DNA recombination</keyword>